<dbReference type="RefSeq" id="WP_076524083.1">
    <property type="nucleotide sequence ID" value="NZ_CP048103.1"/>
</dbReference>
<evidence type="ECO:0000256" key="1">
    <source>
        <dbReference type="ARBA" id="ARBA00008439"/>
    </source>
</evidence>
<dbReference type="EMBL" id="FTOD01000003">
    <property type="protein sequence ID" value="SIS62917.1"/>
    <property type="molecule type" value="Genomic_DNA"/>
</dbReference>
<dbReference type="AlphaFoldDB" id="A0A1N7KMY3"/>
<dbReference type="Pfam" id="PF06949">
    <property type="entry name" value="DUF1292"/>
    <property type="match status" value="1"/>
</dbReference>
<evidence type="ECO:0000256" key="2">
    <source>
        <dbReference type="HAMAP-Rule" id="MF_01448"/>
    </source>
</evidence>
<keyword evidence="4" id="KW-1185">Reference proteome</keyword>
<proteinExistence type="inferred from homology"/>
<protein>
    <recommendedName>
        <fullName evidence="2">UPF0473 protein SAMN05421790_103169</fullName>
    </recommendedName>
</protein>
<comment type="similarity">
    <text evidence="1 2">Belongs to the UPF0473 family.</text>
</comment>
<accession>A0A1N7KMY3</accession>
<dbReference type="OrthoDB" id="2086132at2"/>
<gene>
    <name evidence="3" type="ORF">SAMN05421790_103169</name>
</gene>
<sequence length="104" mass="12246">MSENGNHEHEQEMIVISNEDGQEETFEVLFQFERDNGHKYILLTPADEDEGEDDDETAEQEVYPFRYEEDGENINLIPIEDESEWDMIEEVLHTLETELNHDDG</sequence>
<dbReference type="HAMAP" id="MF_01448">
    <property type="entry name" value="UPF0473"/>
    <property type="match status" value="1"/>
</dbReference>
<dbReference type="PANTHER" id="PTHR40066:SF1">
    <property type="entry name" value="UPF0473 PROTEIN CBO2561_CLC_2432"/>
    <property type="match status" value="1"/>
</dbReference>
<organism evidence="3 4">
    <name type="scientific">Kroppenstedtia eburnea</name>
    <dbReference type="NCBI Taxonomy" id="714067"/>
    <lineage>
        <taxon>Bacteria</taxon>
        <taxon>Bacillati</taxon>
        <taxon>Bacillota</taxon>
        <taxon>Bacilli</taxon>
        <taxon>Bacillales</taxon>
        <taxon>Thermoactinomycetaceae</taxon>
        <taxon>Kroppenstedtia</taxon>
    </lineage>
</organism>
<dbReference type="PANTHER" id="PTHR40066">
    <property type="entry name" value="UPF0473 PROTEIN CBO2561/CLC_2432"/>
    <property type="match status" value="1"/>
</dbReference>
<name>A0A1N7KMY3_9BACL</name>
<dbReference type="InterPro" id="IPR009711">
    <property type="entry name" value="UPF0473"/>
</dbReference>
<evidence type="ECO:0000313" key="4">
    <source>
        <dbReference type="Proteomes" id="UP000186795"/>
    </source>
</evidence>
<reference evidence="4" key="1">
    <citation type="submission" date="2017-01" db="EMBL/GenBank/DDBJ databases">
        <authorList>
            <person name="Varghese N."/>
            <person name="Submissions S."/>
        </authorList>
    </citation>
    <scope>NUCLEOTIDE SEQUENCE [LARGE SCALE GENOMIC DNA]</scope>
    <source>
        <strain evidence="4">DSM 45196</strain>
    </source>
</reference>
<dbReference type="Proteomes" id="UP000186795">
    <property type="component" value="Unassembled WGS sequence"/>
</dbReference>
<evidence type="ECO:0000313" key="3">
    <source>
        <dbReference type="EMBL" id="SIS62917.1"/>
    </source>
</evidence>